<dbReference type="EMBL" id="HACG01031609">
    <property type="protein sequence ID" value="CEK78474.1"/>
    <property type="molecule type" value="Transcribed_RNA"/>
</dbReference>
<accession>A0A0B7ABV2</accession>
<feature type="chain" id="PRO_5002124134" evidence="2">
    <location>
        <begin position="19"/>
        <end position="133"/>
    </location>
</feature>
<evidence type="ECO:0000313" key="3">
    <source>
        <dbReference type="EMBL" id="CEK78474.1"/>
    </source>
</evidence>
<organism evidence="3">
    <name type="scientific">Arion vulgaris</name>
    <dbReference type="NCBI Taxonomy" id="1028688"/>
    <lineage>
        <taxon>Eukaryota</taxon>
        <taxon>Metazoa</taxon>
        <taxon>Spiralia</taxon>
        <taxon>Lophotrochozoa</taxon>
        <taxon>Mollusca</taxon>
        <taxon>Gastropoda</taxon>
        <taxon>Heterobranchia</taxon>
        <taxon>Euthyneura</taxon>
        <taxon>Panpulmonata</taxon>
        <taxon>Eupulmonata</taxon>
        <taxon>Stylommatophora</taxon>
        <taxon>Helicina</taxon>
        <taxon>Arionoidea</taxon>
        <taxon>Arionidae</taxon>
        <taxon>Arion</taxon>
    </lineage>
</organism>
<protein>
    <submittedName>
        <fullName evidence="3">Uncharacterized protein</fullName>
    </submittedName>
</protein>
<evidence type="ECO:0000256" key="1">
    <source>
        <dbReference type="SAM" id="Phobius"/>
    </source>
</evidence>
<keyword evidence="1" id="KW-0812">Transmembrane</keyword>
<feature type="transmembrane region" description="Helical" evidence="1">
    <location>
        <begin position="76"/>
        <end position="96"/>
    </location>
</feature>
<dbReference type="AlphaFoldDB" id="A0A0B7ABV2"/>
<sequence length="133" mass="15557">MTRLPLILIMTYFICLQGCRVSSMEQLTRDVLLNNGNSTTDGQLDMVTKKRTQNKILASEHGFNVEENEHRRLYDYIYLSVFISVPIVAVFVLMYCNKDSEMTSHPKEDKIIQKIVHMLRNLVRKDERVYTVV</sequence>
<evidence type="ECO:0000256" key="2">
    <source>
        <dbReference type="SAM" id="SignalP"/>
    </source>
</evidence>
<reference evidence="3" key="1">
    <citation type="submission" date="2014-12" db="EMBL/GenBank/DDBJ databases">
        <title>Insight into the proteome of Arion vulgaris.</title>
        <authorList>
            <person name="Aradska J."/>
            <person name="Bulat T."/>
            <person name="Smidak R."/>
            <person name="Sarate P."/>
            <person name="Gangsoo J."/>
            <person name="Sialana F."/>
            <person name="Bilban M."/>
            <person name="Lubec G."/>
        </authorList>
    </citation>
    <scope>NUCLEOTIDE SEQUENCE</scope>
    <source>
        <tissue evidence="3">Skin</tissue>
    </source>
</reference>
<gene>
    <name evidence="3" type="primary">ORF110397</name>
</gene>
<feature type="signal peptide" evidence="2">
    <location>
        <begin position="1"/>
        <end position="18"/>
    </location>
</feature>
<proteinExistence type="predicted"/>
<keyword evidence="2" id="KW-0732">Signal</keyword>
<keyword evidence="1" id="KW-1133">Transmembrane helix</keyword>
<name>A0A0B7ABV2_9EUPU</name>
<keyword evidence="1" id="KW-0472">Membrane</keyword>